<accession>A0A0C3AYP2</accession>
<evidence type="ECO:0000313" key="3">
    <source>
        <dbReference type="Proteomes" id="UP000054097"/>
    </source>
</evidence>
<dbReference type="Proteomes" id="UP000054097">
    <property type="component" value="Unassembled WGS sequence"/>
</dbReference>
<dbReference type="HOGENOM" id="CLU_1251344_0_0_1"/>
<dbReference type="EMBL" id="KN824317">
    <property type="protein sequence ID" value="KIM25089.1"/>
    <property type="molecule type" value="Genomic_DNA"/>
</dbReference>
<evidence type="ECO:0000256" key="1">
    <source>
        <dbReference type="SAM" id="MobiDB-lite"/>
    </source>
</evidence>
<keyword evidence="3" id="KW-1185">Reference proteome</keyword>
<name>A0A0C3AYP2_SERVB</name>
<protein>
    <submittedName>
        <fullName evidence="2">Uncharacterized protein</fullName>
    </submittedName>
</protein>
<sequence>MDWDIPVEIPQDFHFPVLKALQTKILDPLLVNFLAKWKMPLLAHLHLMSISSEETLPSLSPLVEGVGANLISLRISSAHAFIRLPDNIWEEVPRLEYLGRALIYPPLEWTQITLFKTGKLFPQSLNCTIGMTLLATSPTAGTKTTIHLMNIAANSAGYSEDSGTKTVLVEHLERFGQQGQYSSRKHNPKMRSNFEPLRPCRPTPYRARGLVPLYDQKITYH</sequence>
<proteinExistence type="predicted"/>
<gene>
    <name evidence="2" type="ORF">M408DRAFT_10628</name>
</gene>
<organism evidence="2 3">
    <name type="scientific">Serendipita vermifera MAFF 305830</name>
    <dbReference type="NCBI Taxonomy" id="933852"/>
    <lineage>
        <taxon>Eukaryota</taxon>
        <taxon>Fungi</taxon>
        <taxon>Dikarya</taxon>
        <taxon>Basidiomycota</taxon>
        <taxon>Agaricomycotina</taxon>
        <taxon>Agaricomycetes</taxon>
        <taxon>Sebacinales</taxon>
        <taxon>Serendipitaceae</taxon>
        <taxon>Serendipita</taxon>
    </lineage>
</organism>
<reference evidence="2 3" key="1">
    <citation type="submission" date="2014-04" db="EMBL/GenBank/DDBJ databases">
        <authorList>
            <consortium name="DOE Joint Genome Institute"/>
            <person name="Kuo A."/>
            <person name="Zuccaro A."/>
            <person name="Kohler A."/>
            <person name="Nagy L.G."/>
            <person name="Floudas D."/>
            <person name="Copeland A."/>
            <person name="Barry K.W."/>
            <person name="Cichocki N."/>
            <person name="Veneault-Fourrey C."/>
            <person name="LaButti K."/>
            <person name="Lindquist E.A."/>
            <person name="Lipzen A."/>
            <person name="Lundell T."/>
            <person name="Morin E."/>
            <person name="Murat C."/>
            <person name="Sun H."/>
            <person name="Tunlid A."/>
            <person name="Henrissat B."/>
            <person name="Grigoriev I.V."/>
            <person name="Hibbett D.S."/>
            <person name="Martin F."/>
            <person name="Nordberg H.P."/>
            <person name="Cantor M.N."/>
            <person name="Hua S.X."/>
        </authorList>
    </citation>
    <scope>NUCLEOTIDE SEQUENCE [LARGE SCALE GENOMIC DNA]</scope>
    <source>
        <strain evidence="2 3">MAFF 305830</strain>
    </source>
</reference>
<feature type="region of interest" description="Disordered" evidence="1">
    <location>
        <begin position="179"/>
        <end position="198"/>
    </location>
</feature>
<dbReference type="AlphaFoldDB" id="A0A0C3AYP2"/>
<evidence type="ECO:0000313" key="2">
    <source>
        <dbReference type="EMBL" id="KIM25089.1"/>
    </source>
</evidence>
<reference evidence="3" key="2">
    <citation type="submission" date="2015-01" db="EMBL/GenBank/DDBJ databases">
        <title>Evolutionary Origins and Diversification of the Mycorrhizal Mutualists.</title>
        <authorList>
            <consortium name="DOE Joint Genome Institute"/>
            <consortium name="Mycorrhizal Genomics Consortium"/>
            <person name="Kohler A."/>
            <person name="Kuo A."/>
            <person name="Nagy L.G."/>
            <person name="Floudas D."/>
            <person name="Copeland A."/>
            <person name="Barry K.W."/>
            <person name="Cichocki N."/>
            <person name="Veneault-Fourrey C."/>
            <person name="LaButti K."/>
            <person name="Lindquist E.A."/>
            <person name="Lipzen A."/>
            <person name="Lundell T."/>
            <person name="Morin E."/>
            <person name="Murat C."/>
            <person name="Riley R."/>
            <person name="Ohm R."/>
            <person name="Sun H."/>
            <person name="Tunlid A."/>
            <person name="Henrissat B."/>
            <person name="Grigoriev I.V."/>
            <person name="Hibbett D.S."/>
            <person name="Martin F."/>
        </authorList>
    </citation>
    <scope>NUCLEOTIDE SEQUENCE [LARGE SCALE GENOMIC DNA]</scope>
    <source>
        <strain evidence="3">MAFF 305830</strain>
    </source>
</reference>